<evidence type="ECO:0000313" key="3">
    <source>
        <dbReference type="Proteomes" id="UP000053599"/>
    </source>
</evidence>
<protein>
    <submittedName>
        <fullName evidence="2">Uncharacterized protein</fullName>
    </submittedName>
</protein>
<feature type="compositionally biased region" description="Basic and acidic residues" evidence="1">
    <location>
        <begin position="18"/>
        <end position="28"/>
    </location>
</feature>
<gene>
    <name evidence="2" type="ORF">PV11_02255</name>
</gene>
<accession>A0A0D1XF03</accession>
<evidence type="ECO:0000313" key="2">
    <source>
        <dbReference type="EMBL" id="KIV86656.1"/>
    </source>
</evidence>
<organism evidence="2 3">
    <name type="scientific">Exophiala sideris</name>
    <dbReference type="NCBI Taxonomy" id="1016849"/>
    <lineage>
        <taxon>Eukaryota</taxon>
        <taxon>Fungi</taxon>
        <taxon>Dikarya</taxon>
        <taxon>Ascomycota</taxon>
        <taxon>Pezizomycotina</taxon>
        <taxon>Eurotiomycetes</taxon>
        <taxon>Chaetothyriomycetidae</taxon>
        <taxon>Chaetothyriales</taxon>
        <taxon>Herpotrichiellaceae</taxon>
        <taxon>Exophiala</taxon>
    </lineage>
</organism>
<dbReference type="OrthoDB" id="10485480at2759"/>
<sequence>MQYRPQEGSTPDSQRPQEYSRDHQDFQRSSRRVKHVSFQSSQEDTVSRPEQRDAHVFLPTPTSFERVRPESPHVSADGEHHAYDQDDVKEAVARSLADLRAKELSEMSRSTIQRELESAAEKEAVARSLADVGLSEEGVNIGKDRRIAELKHALQVEKEEAQKVASDKDRTISELRIALQKQEEYAKRKEWLKDQDVAKWKSLLQLESEMRDTERRIFEIEREAGHKLAVRVQPPSEPEVTKVLEPKVRYKAPKGRELWVVEVRRDQGRLVERERRLGPNDIVFSRCKTT</sequence>
<name>A0A0D1XF03_9EURO</name>
<dbReference type="EMBL" id="KN846951">
    <property type="protein sequence ID" value="KIV86656.1"/>
    <property type="molecule type" value="Genomic_DNA"/>
</dbReference>
<dbReference type="HOGENOM" id="CLU_959878_0_0_1"/>
<proteinExistence type="predicted"/>
<evidence type="ECO:0000256" key="1">
    <source>
        <dbReference type="SAM" id="MobiDB-lite"/>
    </source>
</evidence>
<reference evidence="2 3" key="1">
    <citation type="submission" date="2015-01" db="EMBL/GenBank/DDBJ databases">
        <title>The Genome Sequence of Exophiala sideris CBS121828.</title>
        <authorList>
            <consortium name="The Broad Institute Genomics Platform"/>
            <person name="Cuomo C."/>
            <person name="de Hoog S."/>
            <person name="Gorbushina A."/>
            <person name="Stielow B."/>
            <person name="Teixiera M."/>
            <person name="Abouelleil A."/>
            <person name="Chapman S.B."/>
            <person name="Priest M."/>
            <person name="Young S.K."/>
            <person name="Wortman J."/>
            <person name="Nusbaum C."/>
            <person name="Birren B."/>
        </authorList>
    </citation>
    <scope>NUCLEOTIDE SEQUENCE [LARGE SCALE GENOMIC DNA]</scope>
    <source>
        <strain evidence="2 3">CBS 121828</strain>
    </source>
</reference>
<feature type="compositionally biased region" description="Basic and acidic residues" evidence="1">
    <location>
        <begin position="45"/>
        <end position="55"/>
    </location>
</feature>
<feature type="compositionally biased region" description="Polar residues" evidence="1">
    <location>
        <begin position="7"/>
        <end position="17"/>
    </location>
</feature>
<feature type="region of interest" description="Disordered" evidence="1">
    <location>
        <begin position="1"/>
        <end position="87"/>
    </location>
</feature>
<dbReference type="AlphaFoldDB" id="A0A0D1XF03"/>
<feature type="compositionally biased region" description="Basic and acidic residues" evidence="1">
    <location>
        <begin position="65"/>
        <end position="87"/>
    </location>
</feature>
<dbReference type="Proteomes" id="UP000053599">
    <property type="component" value="Unassembled WGS sequence"/>
</dbReference>